<feature type="domain" description="GS catalytic" evidence="4">
    <location>
        <begin position="102"/>
        <end position="431"/>
    </location>
</feature>
<dbReference type="InterPro" id="IPR008146">
    <property type="entry name" value="Gln_synth_cat_dom"/>
</dbReference>
<dbReference type="InterPro" id="IPR008147">
    <property type="entry name" value="Gln_synt_N"/>
</dbReference>
<dbReference type="Gene3D" id="3.10.20.70">
    <property type="entry name" value="Glutamine synthetase, N-terminal domain"/>
    <property type="match status" value="1"/>
</dbReference>
<dbReference type="GO" id="GO:0006542">
    <property type="term" value="P:glutamine biosynthetic process"/>
    <property type="evidence" value="ECO:0007669"/>
    <property type="project" value="InterPro"/>
</dbReference>
<keyword evidence="2" id="KW-0547">Nucleotide-binding</keyword>
<keyword evidence="1" id="KW-0436">Ligase</keyword>
<dbReference type="Gene3D" id="3.30.590.10">
    <property type="entry name" value="Glutamine synthetase/guanido kinase, catalytic domain"/>
    <property type="match status" value="1"/>
</dbReference>
<dbReference type="PANTHER" id="PTHR43785">
    <property type="entry name" value="GAMMA-GLUTAMYLPUTRESCINE SYNTHETASE"/>
    <property type="match status" value="1"/>
</dbReference>
<dbReference type="InterPro" id="IPR014746">
    <property type="entry name" value="Gln_synth/guanido_kin_cat_dom"/>
</dbReference>
<dbReference type="AlphaFoldDB" id="A0A6J6LC95"/>
<organism evidence="5">
    <name type="scientific">freshwater metagenome</name>
    <dbReference type="NCBI Taxonomy" id="449393"/>
    <lineage>
        <taxon>unclassified sequences</taxon>
        <taxon>metagenomes</taxon>
        <taxon>ecological metagenomes</taxon>
    </lineage>
</organism>
<dbReference type="EMBL" id="CAEZWQ010000023">
    <property type="protein sequence ID" value="CAB4658234.1"/>
    <property type="molecule type" value="Genomic_DNA"/>
</dbReference>
<evidence type="ECO:0000256" key="2">
    <source>
        <dbReference type="ARBA" id="ARBA00022741"/>
    </source>
</evidence>
<dbReference type="PANTHER" id="PTHR43785:SF12">
    <property type="entry name" value="TYPE-1 GLUTAMINE SYNTHETASE 2"/>
    <property type="match status" value="1"/>
</dbReference>
<dbReference type="SMART" id="SM01230">
    <property type="entry name" value="Gln-synt_C"/>
    <property type="match status" value="1"/>
</dbReference>
<proteinExistence type="predicted"/>
<dbReference type="GO" id="GO:0005524">
    <property type="term" value="F:ATP binding"/>
    <property type="evidence" value="ECO:0007669"/>
    <property type="project" value="UniProtKB-KW"/>
</dbReference>
<evidence type="ECO:0000259" key="4">
    <source>
        <dbReference type="PROSITE" id="PS51987"/>
    </source>
</evidence>
<reference evidence="5" key="1">
    <citation type="submission" date="2020-05" db="EMBL/GenBank/DDBJ databases">
        <authorList>
            <person name="Chiriac C."/>
            <person name="Salcher M."/>
            <person name="Ghai R."/>
            <person name="Kavagutti S V."/>
        </authorList>
    </citation>
    <scope>NUCLEOTIDE SEQUENCE</scope>
</reference>
<dbReference type="GO" id="GO:0004356">
    <property type="term" value="F:glutamine synthetase activity"/>
    <property type="evidence" value="ECO:0007669"/>
    <property type="project" value="InterPro"/>
</dbReference>
<dbReference type="SUPFAM" id="SSF55931">
    <property type="entry name" value="Glutamine synthetase/guanido kinase"/>
    <property type="match status" value="1"/>
</dbReference>
<gene>
    <name evidence="5" type="ORF">UFOPK2275_00352</name>
</gene>
<dbReference type="Pfam" id="PF00120">
    <property type="entry name" value="Gln-synt_C"/>
    <property type="match status" value="1"/>
</dbReference>
<protein>
    <submittedName>
        <fullName evidence="5">Unannotated protein</fullName>
    </submittedName>
</protein>
<evidence type="ECO:0000256" key="3">
    <source>
        <dbReference type="ARBA" id="ARBA00022840"/>
    </source>
</evidence>
<name>A0A6J6LC95_9ZZZZ</name>
<keyword evidence="3" id="KW-0067">ATP-binding</keyword>
<dbReference type="Pfam" id="PF16952">
    <property type="entry name" value="Gln-synt_N_2"/>
    <property type="match status" value="1"/>
</dbReference>
<sequence length="431" mass="46820">MNQPWAFIATCDLVGHVRGRSGPFPKIIESGEGVGWVPADLAISAFGAIAPENAFGALGDLRLVPDAQASAIFPATHPDGASTRFYLAHQRNIDGSPWASCPRTFLDSAIDRLDRDFDIQVMVSFEHEFALSRADGSAIGGLPFGFDAYRNIDQFSQDLLATLNDNGFDPETFLPEYGSGQFEVTLGPAPAKVAADRAIILREIVRDTAKRFELIATFAPLLGPDLVGNGVHVHISLWRNGSPITYAKSRPGNLSVEAEAACAGILEHARAIVALTAPSQISFFRLQPHRWSAGGICVAKQNREALLRICPQVTIKSSDVTKAFNFEYRAADATANPWIVLGTLIYAMHEGLSSKLSIPHVIDEELEQAANVVAMPSSLEEALAALDSDETVKSWFDPVLLQTFISIRASEEQELHSLTPEERCARYASVY</sequence>
<dbReference type="InterPro" id="IPR036651">
    <property type="entry name" value="Gln_synt_N_sf"/>
</dbReference>
<evidence type="ECO:0000256" key="1">
    <source>
        <dbReference type="ARBA" id="ARBA00022598"/>
    </source>
</evidence>
<dbReference type="PROSITE" id="PS51987">
    <property type="entry name" value="GS_CATALYTIC"/>
    <property type="match status" value="1"/>
</dbReference>
<accession>A0A6J6LC95</accession>
<evidence type="ECO:0000313" key="5">
    <source>
        <dbReference type="EMBL" id="CAB4658234.1"/>
    </source>
</evidence>